<reference evidence="1 2" key="1">
    <citation type="submission" date="2020-09" db="EMBL/GenBank/DDBJ databases">
        <title>De no assembly of potato wild relative species, Solanum commersonii.</title>
        <authorList>
            <person name="Cho K."/>
        </authorList>
    </citation>
    <scope>NUCLEOTIDE SEQUENCE [LARGE SCALE GENOMIC DNA]</scope>
    <source>
        <strain evidence="1">LZ3.2</strain>
        <tissue evidence="1">Leaf</tissue>
    </source>
</reference>
<proteinExistence type="predicted"/>
<gene>
    <name evidence="1" type="ORF">H5410_059385</name>
</gene>
<dbReference type="EMBL" id="JACXVP010000012">
    <property type="protein sequence ID" value="KAG5569619.1"/>
    <property type="molecule type" value="Genomic_DNA"/>
</dbReference>
<comment type="caution">
    <text evidence="1">The sequence shown here is derived from an EMBL/GenBank/DDBJ whole genome shotgun (WGS) entry which is preliminary data.</text>
</comment>
<sequence length="69" mass="7450">MAIHFTEYLVHTTHRGSIRNKSNNLSTHSRGKNLVVDGSSSLTCSSSPRTTVVSLALYVMVISTTEAAN</sequence>
<accession>A0A9J5W279</accession>
<dbReference type="Proteomes" id="UP000824120">
    <property type="component" value="Chromosome 12"/>
</dbReference>
<organism evidence="1 2">
    <name type="scientific">Solanum commersonii</name>
    <name type="common">Commerson's wild potato</name>
    <name type="synonym">Commerson's nightshade</name>
    <dbReference type="NCBI Taxonomy" id="4109"/>
    <lineage>
        <taxon>Eukaryota</taxon>
        <taxon>Viridiplantae</taxon>
        <taxon>Streptophyta</taxon>
        <taxon>Embryophyta</taxon>
        <taxon>Tracheophyta</taxon>
        <taxon>Spermatophyta</taxon>
        <taxon>Magnoliopsida</taxon>
        <taxon>eudicotyledons</taxon>
        <taxon>Gunneridae</taxon>
        <taxon>Pentapetalae</taxon>
        <taxon>asterids</taxon>
        <taxon>lamiids</taxon>
        <taxon>Solanales</taxon>
        <taxon>Solanaceae</taxon>
        <taxon>Solanoideae</taxon>
        <taxon>Solaneae</taxon>
        <taxon>Solanum</taxon>
    </lineage>
</organism>
<dbReference type="AlphaFoldDB" id="A0A9J5W279"/>
<evidence type="ECO:0000313" key="2">
    <source>
        <dbReference type="Proteomes" id="UP000824120"/>
    </source>
</evidence>
<keyword evidence="2" id="KW-1185">Reference proteome</keyword>
<name>A0A9J5W279_SOLCO</name>
<protein>
    <submittedName>
        <fullName evidence="1">Uncharacterized protein</fullName>
    </submittedName>
</protein>
<evidence type="ECO:0000313" key="1">
    <source>
        <dbReference type="EMBL" id="KAG5569619.1"/>
    </source>
</evidence>